<sequence length="92" mass="9734">MSNEGFKCNDINKSHGRGLIAPPKTTPSSVHVVRNPKFGLYSNQSVNYSPAQTNQYQMLRPQNGVIAGKAATSEVNVVNSATATAATATDPD</sequence>
<organism evidence="1 2">
    <name type="scientific">Pistacia atlantica</name>
    <dbReference type="NCBI Taxonomy" id="434234"/>
    <lineage>
        <taxon>Eukaryota</taxon>
        <taxon>Viridiplantae</taxon>
        <taxon>Streptophyta</taxon>
        <taxon>Embryophyta</taxon>
        <taxon>Tracheophyta</taxon>
        <taxon>Spermatophyta</taxon>
        <taxon>Magnoliopsida</taxon>
        <taxon>eudicotyledons</taxon>
        <taxon>Gunneridae</taxon>
        <taxon>Pentapetalae</taxon>
        <taxon>rosids</taxon>
        <taxon>malvids</taxon>
        <taxon>Sapindales</taxon>
        <taxon>Anacardiaceae</taxon>
        <taxon>Pistacia</taxon>
    </lineage>
</organism>
<gene>
    <name evidence="1" type="ORF">Patl1_06487</name>
</gene>
<dbReference type="Proteomes" id="UP001164250">
    <property type="component" value="Chromosome 3"/>
</dbReference>
<evidence type="ECO:0000313" key="2">
    <source>
        <dbReference type="Proteomes" id="UP001164250"/>
    </source>
</evidence>
<protein>
    <submittedName>
        <fullName evidence="1">Uncharacterized protein</fullName>
    </submittedName>
</protein>
<dbReference type="EMBL" id="CM047899">
    <property type="protein sequence ID" value="KAJ0101832.1"/>
    <property type="molecule type" value="Genomic_DNA"/>
</dbReference>
<reference evidence="2" key="1">
    <citation type="journal article" date="2023" name="G3 (Bethesda)">
        <title>Genome assembly and association tests identify interacting loci associated with vigor, precocity, and sex in interspecific pistachio rootstocks.</title>
        <authorList>
            <person name="Palmer W."/>
            <person name="Jacygrad E."/>
            <person name="Sagayaradj S."/>
            <person name="Cavanaugh K."/>
            <person name="Han R."/>
            <person name="Bertier L."/>
            <person name="Beede B."/>
            <person name="Kafkas S."/>
            <person name="Golino D."/>
            <person name="Preece J."/>
            <person name="Michelmore R."/>
        </authorList>
    </citation>
    <scope>NUCLEOTIDE SEQUENCE [LARGE SCALE GENOMIC DNA]</scope>
</reference>
<comment type="caution">
    <text evidence="1">The sequence shown here is derived from an EMBL/GenBank/DDBJ whole genome shotgun (WGS) entry which is preliminary data.</text>
</comment>
<evidence type="ECO:0000313" key="1">
    <source>
        <dbReference type="EMBL" id="KAJ0101832.1"/>
    </source>
</evidence>
<proteinExistence type="predicted"/>
<keyword evidence="2" id="KW-1185">Reference proteome</keyword>
<name>A0ACC1BSB7_9ROSI</name>
<accession>A0ACC1BSB7</accession>